<comment type="similarity">
    <text evidence="5">Belongs to the RimM family.</text>
</comment>
<dbReference type="PANTHER" id="PTHR33692:SF1">
    <property type="entry name" value="RIBOSOME MATURATION FACTOR RIMM"/>
    <property type="match status" value="1"/>
</dbReference>
<dbReference type="GO" id="GO:0005737">
    <property type="term" value="C:cytoplasm"/>
    <property type="evidence" value="ECO:0007669"/>
    <property type="project" value="UniProtKB-SubCell"/>
</dbReference>
<dbReference type="Gene3D" id="2.40.30.60">
    <property type="entry name" value="RimM"/>
    <property type="match status" value="1"/>
</dbReference>
<dbReference type="GO" id="GO:0005840">
    <property type="term" value="C:ribosome"/>
    <property type="evidence" value="ECO:0007669"/>
    <property type="project" value="InterPro"/>
</dbReference>
<evidence type="ECO:0000313" key="8">
    <source>
        <dbReference type="EMBL" id="ATX80433.1"/>
    </source>
</evidence>
<dbReference type="AlphaFoldDB" id="A0A2K8KZR3"/>
<comment type="domain">
    <text evidence="5">The PRC barrel domain binds ribosomal protein uS19.</text>
</comment>
<proteinExistence type="inferred from homology"/>
<keyword evidence="1 5" id="KW-0963">Cytoplasm</keyword>
<evidence type="ECO:0000259" key="7">
    <source>
        <dbReference type="Pfam" id="PF24986"/>
    </source>
</evidence>
<accession>A0A2K8KZR3</accession>
<keyword evidence="2 5" id="KW-0690">Ribosome biogenesis</keyword>
<dbReference type="SUPFAM" id="SSF50447">
    <property type="entry name" value="Translation proteins"/>
    <property type="match status" value="1"/>
</dbReference>
<dbReference type="InterPro" id="IPR002676">
    <property type="entry name" value="RimM_N"/>
</dbReference>
<dbReference type="KEGG" id="maes:Ga0123461_2027"/>
<organism evidence="8 9">
    <name type="scientific">Mariprofundus aestuarium</name>
    <dbReference type="NCBI Taxonomy" id="1921086"/>
    <lineage>
        <taxon>Bacteria</taxon>
        <taxon>Pseudomonadati</taxon>
        <taxon>Pseudomonadota</taxon>
        <taxon>Candidatius Mariprofundia</taxon>
        <taxon>Mariprofundales</taxon>
        <taxon>Mariprofundaceae</taxon>
        <taxon>Mariprofundus</taxon>
    </lineage>
</organism>
<dbReference type="OrthoDB" id="9783509at2"/>
<dbReference type="InterPro" id="IPR036976">
    <property type="entry name" value="RimM_N_sf"/>
</dbReference>
<dbReference type="Gene3D" id="2.30.30.240">
    <property type="entry name" value="PRC-barrel domain"/>
    <property type="match status" value="1"/>
</dbReference>
<dbReference type="GO" id="GO:0043022">
    <property type="term" value="F:ribosome binding"/>
    <property type="evidence" value="ECO:0007669"/>
    <property type="project" value="InterPro"/>
</dbReference>
<evidence type="ECO:0000256" key="1">
    <source>
        <dbReference type="ARBA" id="ARBA00022490"/>
    </source>
</evidence>
<comment type="subunit">
    <text evidence="5">Binds ribosomal protein uS19.</text>
</comment>
<reference evidence="8 9" key="1">
    <citation type="submission" date="2016-12" db="EMBL/GenBank/DDBJ databases">
        <title>Isolation and genomic insights into novel planktonic Zetaproteobacteria from stratified waters of the Chesapeake Bay.</title>
        <authorList>
            <person name="McAllister S.M."/>
            <person name="Kato S."/>
            <person name="Chan C.S."/>
            <person name="Chiu B.K."/>
            <person name="Field E.K."/>
        </authorList>
    </citation>
    <scope>NUCLEOTIDE SEQUENCE [LARGE SCALE GENOMIC DNA]</scope>
    <source>
        <strain evidence="8 9">CP-5</strain>
    </source>
</reference>
<comment type="subcellular location">
    <subcellularLocation>
        <location evidence="5">Cytoplasm</location>
    </subcellularLocation>
</comment>
<dbReference type="HAMAP" id="MF_00014">
    <property type="entry name" value="Ribosome_mat_RimM"/>
    <property type="match status" value="1"/>
</dbReference>
<dbReference type="InterPro" id="IPR056792">
    <property type="entry name" value="PRC_RimM"/>
</dbReference>
<evidence type="ECO:0000259" key="6">
    <source>
        <dbReference type="Pfam" id="PF01782"/>
    </source>
</evidence>
<dbReference type="GO" id="GO:0042274">
    <property type="term" value="P:ribosomal small subunit biogenesis"/>
    <property type="evidence" value="ECO:0007669"/>
    <property type="project" value="UniProtKB-UniRule"/>
</dbReference>
<dbReference type="GO" id="GO:0006364">
    <property type="term" value="P:rRNA processing"/>
    <property type="evidence" value="ECO:0007669"/>
    <property type="project" value="UniProtKB-UniRule"/>
</dbReference>
<evidence type="ECO:0000256" key="5">
    <source>
        <dbReference type="HAMAP-Rule" id="MF_00014"/>
    </source>
</evidence>
<dbReference type="InterPro" id="IPR011961">
    <property type="entry name" value="RimM"/>
</dbReference>
<keyword evidence="9" id="KW-1185">Reference proteome</keyword>
<dbReference type="InterPro" id="IPR009000">
    <property type="entry name" value="Transl_B-barrel_sf"/>
</dbReference>
<dbReference type="Pfam" id="PF24986">
    <property type="entry name" value="PRC_RimM"/>
    <property type="match status" value="1"/>
</dbReference>
<evidence type="ECO:0000256" key="3">
    <source>
        <dbReference type="ARBA" id="ARBA00022552"/>
    </source>
</evidence>
<dbReference type="EMBL" id="CP018799">
    <property type="protein sequence ID" value="ATX80433.1"/>
    <property type="molecule type" value="Genomic_DNA"/>
</dbReference>
<dbReference type="NCBIfam" id="TIGR02273">
    <property type="entry name" value="16S_RimM"/>
    <property type="match status" value="1"/>
</dbReference>
<protein>
    <recommendedName>
        <fullName evidence="5">Ribosome maturation factor RimM</fullName>
    </recommendedName>
</protein>
<keyword evidence="4 5" id="KW-0143">Chaperone</keyword>
<feature type="domain" description="RimM N-terminal" evidence="6">
    <location>
        <begin position="10"/>
        <end position="91"/>
    </location>
</feature>
<gene>
    <name evidence="5" type="primary">rimM</name>
    <name evidence="8" type="ORF">Ga0123461_2027</name>
</gene>
<dbReference type="SUPFAM" id="SSF50346">
    <property type="entry name" value="PRC-barrel domain"/>
    <property type="match status" value="1"/>
</dbReference>
<dbReference type="RefSeq" id="WP_100278201.1">
    <property type="nucleotide sequence ID" value="NZ_CP018799.1"/>
</dbReference>
<evidence type="ECO:0000313" key="9">
    <source>
        <dbReference type="Proteomes" id="UP000231701"/>
    </source>
</evidence>
<feature type="domain" description="Ribosome maturation factor RimM PRC barrel" evidence="7">
    <location>
        <begin position="102"/>
        <end position="175"/>
    </location>
</feature>
<comment type="function">
    <text evidence="5">An accessory protein needed during the final step in the assembly of 30S ribosomal subunit, possibly for assembly of the head region. Essential for efficient processing of 16S rRNA. May be needed both before and after RbfA during the maturation of 16S rRNA. It has affinity for free ribosomal 30S subunits but not for 70S ribosomes.</text>
</comment>
<dbReference type="Pfam" id="PF01782">
    <property type="entry name" value="RimM"/>
    <property type="match status" value="1"/>
</dbReference>
<name>A0A2K8KZR3_MARES</name>
<dbReference type="Proteomes" id="UP000231701">
    <property type="component" value="Chromosome"/>
</dbReference>
<sequence>MALDTSYLHIGDILGAHGLKGTLIVYSHTRPANAVAGYSCWWVGKTAEAAKPHKVKRCWQHGKRMLADLDGITDCNSAEQFKKLKIWVPASEVEVDDDEYLWEELIGCEVLREGSDELLGSVTALEEYGAQDNLVVCSPEDAEVQGEWLIPFIEETIVEVDLDEGIIVVDLPEGMDVCFTPRS</sequence>
<evidence type="ECO:0000256" key="2">
    <source>
        <dbReference type="ARBA" id="ARBA00022517"/>
    </source>
</evidence>
<keyword evidence="3 5" id="KW-0698">rRNA processing</keyword>
<dbReference type="PANTHER" id="PTHR33692">
    <property type="entry name" value="RIBOSOME MATURATION FACTOR RIMM"/>
    <property type="match status" value="1"/>
</dbReference>
<evidence type="ECO:0000256" key="4">
    <source>
        <dbReference type="ARBA" id="ARBA00023186"/>
    </source>
</evidence>
<dbReference type="InterPro" id="IPR011033">
    <property type="entry name" value="PRC_barrel-like_sf"/>
</dbReference>